<accession>G3MBF5</accession>
<dbReference type="EMBL" id="JN638751">
    <property type="protein sequence ID" value="AEO93356.1"/>
    <property type="molecule type" value="Genomic_DNA"/>
</dbReference>
<dbReference type="GeneID" id="18563304"/>
<dbReference type="SMART" id="SM00717">
    <property type="entry name" value="SANT"/>
    <property type="match status" value="1"/>
</dbReference>
<dbReference type="Gene3D" id="1.10.10.60">
    <property type="entry name" value="Homeodomain-like"/>
    <property type="match status" value="1"/>
</dbReference>
<evidence type="ECO:0000313" key="2">
    <source>
        <dbReference type="EMBL" id="AEO93356.1"/>
    </source>
</evidence>
<proteinExistence type="predicted"/>
<dbReference type="KEGG" id="vg:18563304"/>
<name>G3MBF5_9CAUD</name>
<keyword evidence="3" id="KW-1185">Reference proteome</keyword>
<dbReference type="SUPFAM" id="SSF46689">
    <property type="entry name" value="Homeodomain-like"/>
    <property type="match status" value="1"/>
</dbReference>
<gene>
    <name evidence="2" type="primary">85</name>
    <name evidence="2" type="ORF">G_85</name>
</gene>
<dbReference type="CDD" id="cd00167">
    <property type="entry name" value="SANT"/>
    <property type="match status" value="1"/>
</dbReference>
<dbReference type="InterPro" id="IPR009057">
    <property type="entry name" value="Homeodomain-like_sf"/>
</dbReference>
<evidence type="ECO:0000259" key="1">
    <source>
        <dbReference type="PROSITE" id="PS50090"/>
    </source>
</evidence>
<dbReference type="RefSeq" id="YP_009015396.1">
    <property type="nucleotide sequence ID" value="NC_023719.1"/>
</dbReference>
<dbReference type="Proteomes" id="UP000009273">
    <property type="component" value="Segment"/>
</dbReference>
<dbReference type="PROSITE" id="PS50090">
    <property type="entry name" value="MYB_LIKE"/>
    <property type="match status" value="1"/>
</dbReference>
<reference evidence="2 3" key="1">
    <citation type="submission" date="2011-09" db="EMBL/GenBank/DDBJ databases">
        <authorList>
            <person name="Pope W.H."/>
            <person name="Pedulla M.L."/>
            <person name="Ford M.E."/>
            <person name="Peebles C.L."/>
            <person name="Hatfull G.H."/>
            <person name="Hendrix R.W."/>
        </authorList>
    </citation>
    <scope>NUCLEOTIDE SEQUENCE [LARGE SCALE GENOMIC DNA]</scope>
    <source>
        <strain evidence="2">G</strain>
    </source>
</reference>
<dbReference type="Pfam" id="PF13921">
    <property type="entry name" value="Myb_DNA-bind_6"/>
    <property type="match status" value="1"/>
</dbReference>
<organism evidence="2 3">
    <name type="scientific">Bacillus phage G</name>
    <dbReference type="NCBI Taxonomy" id="2884420"/>
    <lineage>
        <taxon>Viruses</taxon>
        <taxon>Duplodnaviria</taxon>
        <taxon>Heunggongvirae</taxon>
        <taxon>Uroviricota</taxon>
        <taxon>Caudoviricetes</taxon>
        <taxon>Donellivirus</taxon>
        <taxon>Donellivirus gee</taxon>
    </lineage>
</organism>
<evidence type="ECO:0000313" key="3">
    <source>
        <dbReference type="Proteomes" id="UP000009273"/>
    </source>
</evidence>
<protein>
    <submittedName>
        <fullName evidence="2">Gp85</fullName>
    </submittedName>
</protein>
<sequence>MSKRWTAEEDKLLAVLMLKYIQGGESVRKSALIASKEMKNRTYEACYTRWTKTLKKKNDSPLKKEDYDKAFITLIIDLFKENQLLSYRLTGLERKYQKIEKKIEIEQKPVRRIGFLIEENE</sequence>
<dbReference type="InterPro" id="IPR001005">
    <property type="entry name" value="SANT/Myb"/>
</dbReference>
<feature type="domain" description="Myb-like" evidence="1">
    <location>
        <begin position="1"/>
        <end position="54"/>
    </location>
</feature>